<dbReference type="EMBL" id="CM023481">
    <property type="protein sequence ID" value="KAH6946507.1"/>
    <property type="molecule type" value="Genomic_DNA"/>
</dbReference>
<keyword evidence="2" id="KW-1185">Reference proteome</keyword>
<evidence type="ECO:0000313" key="1">
    <source>
        <dbReference type="EMBL" id="KAH6946507.1"/>
    </source>
</evidence>
<organism evidence="1 2">
    <name type="scientific">Hyalomma asiaticum</name>
    <name type="common">Tick</name>
    <dbReference type="NCBI Taxonomy" id="266040"/>
    <lineage>
        <taxon>Eukaryota</taxon>
        <taxon>Metazoa</taxon>
        <taxon>Ecdysozoa</taxon>
        <taxon>Arthropoda</taxon>
        <taxon>Chelicerata</taxon>
        <taxon>Arachnida</taxon>
        <taxon>Acari</taxon>
        <taxon>Parasitiformes</taxon>
        <taxon>Ixodida</taxon>
        <taxon>Ixodoidea</taxon>
        <taxon>Ixodidae</taxon>
        <taxon>Hyalomminae</taxon>
        <taxon>Hyalomma</taxon>
    </lineage>
</organism>
<evidence type="ECO:0000313" key="2">
    <source>
        <dbReference type="Proteomes" id="UP000821845"/>
    </source>
</evidence>
<protein>
    <submittedName>
        <fullName evidence="1">Uncharacterized protein</fullName>
    </submittedName>
</protein>
<accession>A0ACB7TMB9</accession>
<name>A0ACB7TMB9_HYAAI</name>
<dbReference type="Proteomes" id="UP000821845">
    <property type="component" value="Chromosome 1"/>
</dbReference>
<sequence>MTLEEKHSKRNKVETIENEGIEGTVVIDNEHIGRQFFQHFQRLFVYKSVNMEDFRQIFLPQLSTEKRDSLDRPITEEEVMKAIEDLNPEPGGRGSEVTADLLMDEADLEEATPQANARETQPSTSPSFTEGERDKQQVAVASKDQHEPAKGVDTAPAGRDSPRDMQPPVSVTESADK</sequence>
<comment type="caution">
    <text evidence="1">The sequence shown here is derived from an EMBL/GenBank/DDBJ whole genome shotgun (WGS) entry which is preliminary data.</text>
</comment>
<gene>
    <name evidence="1" type="ORF">HPB50_013770</name>
</gene>
<reference evidence="1" key="1">
    <citation type="submission" date="2020-05" db="EMBL/GenBank/DDBJ databases">
        <title>Large-scale comparative analyses of tick genomes elucidate their genetic diversity and vector capacities.</title>
        <authorList>
            <person name="Jia N."/>
            <person name="Wang J."/>
            <person name="Shi W."/>
            <person name="Du L."/>
            <person name="Sun Y."/>
            <person name="Zhan W."/>
            <person name="Jiang J."/>
            <person name="Wang Q."/>
            <person name="Zhang B."/>
            <person name="Ji P."/>
            <person name="Sakyi L.B."/>
            <person name="Cui X."/>
            <person name="Yuan T."/>
            <person name="Jiang B."/>
            <person name="Yang W."/>
            <person name="Lam T.T.-Y."/>
            <person name="Chang Q."/>
            <person name="Ding S."/>
            <person name="Wang X."/>
            <person name="Zhu J."/>
            <person name="Ruan X."/>
            <person name="Zhao L."/>
            <person name="Wei J."/>
            <person name="Que T."/>
            <person name="Du C."/>
            <person name="Cheng J."/>
            <person name="Dai P."/>
            <person name="Han X."/>
            <person name="Huang E."/>
            <person name="Gao Y."/>
            <person name="Liu J."/>
            <person name="Shao H."/>
            <person name="Ye R."/>
            <person name="Li L."/>
            <person name="Wei W."/>
            <person name="Wang X."/>
            <person name="Wang C."/>
            <person name="Yang T."/>
            <person name="Huo Q."/>
            <person name="Li W."/>
            <person name="Guo W."/>
            <person name="Chen H."/>
            <person name="Zhou L."/>
            <person name="Ni X."/>
            <person name="Tian J."/>
            <person name="Zhou Y."/>
            <person name="Sheng Y."/>
            <person name="Liu T."/>
            <person name="Pan Y."/>
            <person name="Xia L."/>
            <person name="Li J."/>
            <person name="Zhao F."/>
            <person name="Cao W."/>
        </authorList>
    </citation>
    <scope>NUCLEOTIDE SEQUENCE</scope>
    <source>
        <strain evidence="1">Hyas-2018</strain>
    </source>
</reference>
<proteinExistence type="predicted"/>